<evidence type="ECO:0000313" key="2">
    <source>
        <dbReference type="Proteomes" id="UP000273641"/>
    </source>
</evidence>
<protein>
    <submittedName>
        <fullName evidence="1">RNA polymerase subunit sigma-70</fullName>
    </submittedName>
</protein>
<dbReference type="AlphaFoldDB" id="A0AAE8FRE3"/>
<dbReference type="EMBL" id="RQNR01000109">
    <property type="protein sequence ID" value="RQN20905.1"/>
    <property type="molecule type" value="Genomic_DNA"/>
</dbReference>
<name>A0AAE8FRE3_CLOPF</name>
<organism evidence="1 2">
    <name type="scientific">Clostridium perfringens</name>
    <dbReference type="NCBI Taxonomy" id="1502"/>
    <lineage>
        <taxon>Bacteria</taxon>
        <taxon>Bacillati</taxon>
        <taxon>Bacillota</taxon>
        <taxon>Clostridia</taxon>
        <taxon>Eubacteriales</taxon>
        <taxon>Clostridiaceae</taxon>
        <taxon>Clostridium</taxon>
    </lineage>
</organism>
<feature type="non-terminal residue" evidence="1">
    <location>
        <position position="1"/>
    </location>
</feature>
<dbReference type="Proteomes" id="UP000273641">
    <property type="component" value="Unassembled WGS sequence"/>
</dbReference>
<accession>A0AAE8FRE3</accession>
<gene>
    <name evidence="1" type="ORF">EHZ11_16335</name>
</gene>
<comment type="caution">
    <text evidence="1">The sequence shown here is derived from an EMBL/GenBank/DDBJ whole genome shotgun (WGS) entry which is preliminary data.</text>
</comment>
<proteinExistence type="predicted"/>
<evidence type="ECO:0000313" key="1">
    <source>
        <dbReference type="EMBL" id="RQN20905.1"/>
    </source>
</evidence>
<reference evidence="1 2" key="1">
    <citation type="submission" date="2018-11" db="EMBL/GenBank/DDBJ databases">
        <title>Draft genome sequences of potential pathogenic Clostridium perfringens from environmental surface water in the North West Province, South Africa.</title>
        <authorList>
            <person name="Fourie J.C.J."/>
            <person name="Sanko T.J."/>
            <person name="Bezuidenhout C."/>
            <person name="Mienie C."/>
            <person name="Adeleke R."/>
        </authorList>
    </citation>
    <scope>NUCLEOTIDE SEQUENCE [LARGE SCALE GENOMIC DNA]</scope>
    <source>
        <strain evidence="1 2">SC4-C13</strain>
    </source>
</reference>
<sequence length="20" mass="2351">YLRRAKQALGEVLKEGYLNE</sequence>